<organism evidence="3 4">
    <name type="scientific">Hibiscus syriacus</name>
    <name type="common">Rose of Sharon</name>
    <dbReference type="NCBI Taxonomy" id="106335"/>
    <lineage>
        <taxon>Eukaryota</taxon>
        <taxon>Viridiplantae</taxon>
        <taxon>Streptophyta</taxon>
        <taxon>Embryophyta</taxon>
        <taxon>Tracheophyta</taxon>
        <taxon>Spermatophyta</taxon>
        <taxon>Magnoliopsida</taxon>
        <taxon>eudicotyledons</taxon>
        <taxon>Gunneridae</taxon>
        <taxon>Pentapetalae</taxon>
        <taxon>rosids</taxon>
        <taxon>malvids</taxon>
        <taxon>Malvales</taxon>
        <taxon>Malvaceae</taxon>
        <taxon>Malvoideae</taxon>
        <taxon>Hibiscus</taxon>
    </lineage>
</organism>
<name>A0A6A2YWS0_HIBSY</name>
<dbReference type="AlphaFoldDB" id="A0A6A2YWS0"/>
<keyword evidence="1" id="KW-0175">Coiled coil</keyword>
<feature type="region of interest" description="Disordered" evidence="2">
    <location>
        <begin position="323"/>
        <end position="342"/>
    </location>
</feature>
<feature type="compositionally biased region" description="Polar residues" evidence="2">
    <location>
        <begin position="438"/>
        <end position="447"/>
    </location>
</feature>
<dbReference type="InterPro" id="IPR043424">
    <property type="entry name" value="BLT-like"/>
</dbReference>
<feature type="compositionally biased region" description="Polar residues" evidence="2">
    <location>
        <begin position="267"/>
        <end position="279"/>
    </location>
</feature>
<keyword evidence="4" id="KW-1185">Reference proteome</keyword>
<reference evidence="3" key="1">
    <citation type="submission" date="2019-09" db="EMBL/GenBank/DDBJ databases">
        <title>Draft genome information of white flower Hibiscus syriacus.</title>
        <authorList>
            <person name="Kim Y.-M."/>
        </authorList>
    </citation>
    <scope>NUCLEOTIDE SEQUENCE [LARGE SCALE GENOMIC DNA]</scope>
    <source>
        <strain evidence="3">YM2019G1</strain>
    </source>
</reference>
<comment type="caution">
    <text evidence="3">The sequence shown here is derived from an EMBL/GenBank/DDBJ whole genome shotgun (WGS) entry which is preliminary data.</text>
</comment>
<evidence type="ECO:0000313" key="4">
    <source>
        <dbReference type="Proteomes" id="UP000436088"/>
    </source>
</evidence>
<feature type="compositionally biased region" description="Basic and acidic residues" evidence="2">
    <location>
        <begin position="323"/>
        <end position="337"/>
    </location>
</feature>
<sequence length="447" mass="50375">MHRGGVNNTNGRYHQRHHHNKNQAIDFSHFLADPSPSSDPDQPESSSSLRRHIAQTLMKHHRSIENNNHALQPVSPASYGSSMEVAPYNPAVTPGSSISFRGRIDQQACRREIDGLMKQIAEDKLVRKSKEQDRIHAAVQSARDELEDERKLRKRSENLHRKLAHEVFESKVSLSNALKDLDRERKSRKLLEDLAMSLRRQSKATKGGAYTKTESNEDWTARRSSVWFLQTESNSGQIRRKSLESIPLNEAGKDACDEEDSASSDSNCFELNKPSSVDMNSHEDEALNYDGEELQKSNHAEKNFHHEKIKSQHPSGLQIKSEEKMGRATSNENKKSQLADSEQVLSVGNTTEATISEKQATQYGNKGRKNKLDEMHGLSSNYVLDNLIRNHIALSEGGNMNEENNCGEASCSKPPWKNQPSPVRQWMTKITPPDVDVSKSSLKLPQL</sequence>
<evidence type="ECO:0000313" key="3">
    <source>
        <dbReference type="EMBL" id="KAE8683866.1"/>
    </source>
</evidence>
<proteinExistence type="predicted"/>
<feature type="compositionally biased region" description="Low complexity" evidence="2">
    <location>
        <begin position="33"/>
        <end position="48"/>
    </location>
</feature>
<protein>
    <submittedName>
        <fullName evidence="3">Lactoylglutathione lyase / glyoxalase I family protein</fullName>
    </submittedName>
</protein>
<feature type="region of interest" description="Disordered" evidence="2">
    <location>
        <begin position="251"/>
        <end position="281"/>
    </location>
</feature>
<feature type="region of interest" description="Disordered" evidence="2">
    <location>
        <begin position="29"/>
        <end position="50"/>
    </location>
</feature>
<dbReference type="EMBL" id="VEPZ02001257">
    <property type="protein sequence ID" value="KAE8683866.1"/>
    <property type="molecule type" value="Genomic_DNA"/>
</dbReference>
<keyword evidence="3" id="KW-0456">Lyase</keyword>
<feature type="region of interest" description="Disordered" evidence="2">
    <location>
        <begin position="405"/>
        <end position="447"/>
    </location>
</feature>
<accession>A0A6A2YWS0</accession>
<dbReference type="GO" id="GO:0016829">
    <property type="term" value="F:lyase activity"/>
    <property type="evidence" value="ECO:0007669"/>
    <property type="project" value="UniProtKB-KW"/>
</dbReference>
<feature type="coiled-coil region" evidence="1">
    <location>
        <begin position="139"/>
        <end position="201"/>
    </location>
</feature>
<evidence type="ECO:0000256" key="1">
    <source>
        <dbReference type="SAM" id="Coils"/>
    </source>
</evidence>
<dbReference type="PANTHER" id="PTHR31071:SF59">
    <property type="entry name" value="INTRACELLULAR PROTEIN TRANSPORTER USO1-LIKE PROTEIN"/>
    <property type="match status" value="1"/>
</dbReference>
<dbReference type="PANTHER" id="PTHR31071">
    <property type="entry name" value="GB|AAF24581.1"/>
    <property type="match status" value="1"/>
</dbReference>
<gene>
    <name evidence="3" type="ORF">F3Y22_tig00111166pilonHSYRG00206</name>
</gene>
<dbReference type="Proteomes" id="UP000436088">
    <property type="component" value="Unassembled WGS sequence"/>
</dbReference>
<evidence type="ECO:0000256" key="2">
    <source>
        <dbReference type="SAM" id="MobiDB-lite"/>
    </source>
</evidence>